<feature type="compositionally biased region" description="Basic residues" evidence="11">
    <location>
        <begin position="219"/>
        <end position="233"/>
    </location>
</feature>
<feature type="compositionally biased region" description="Polar residues" evidence="11">
    <location>
        <begin position="177"/>
        <end position="218"/>
    </location>
</feature>
<evidence type="ECO:0000256" key="5">
    <source>
        <dbReference type="ARBA" id="ARBA00022771"/>
    </source>
</evidence>
<evidence type="ECO:0000256" key="2">
    <source>
        <dbReference type="ARBA" id="ARBA00006991"/>
    </source>
</evidence>
<evidence type="ECO:0000256" key="8">
    <source>
        <dbReference type="ARBA" id="ARBA00023163"/>
    </source>
</evidence>
<feature type="domain" description="C2H2-type" evidence="12">
    <location>
        <begin position="260"/>
        <end position="287"/>
    </location>
</feature>
<keyword evidence="4" id="KW-0677">Repeat</keyword>
<dbReference type="InterPro" id="IPR013087">
    <property type="entry name" value="Znf_C2H2_type"/>
</dbReference>
<dbReference type="FunFam" id="3.30.160.60:FF:000193">
    <property type="entry name" value="Zinc finger protein 300"/>
    <property type="match status" value="1"/>
</dbReference>
<dbReference type="Proteomes" id="UP000230750">
    <property type="component" value="Unassembled WGS sequence"/>
</dbReference>
<organism evidence="13 14">
    <name type="scientific">Stichopus japonicus</name>
    <name type="common">Sea cucumber</name>
    <dbReference type="NCBI Taxonomy" id="307972"/>
    <lineage>
        <taxon>Eukaryota</taxon>
        <taxon>Metazoa</taxon>
        <taxon>Echinodermata</taxon>
        <taxon>Eleutherozoa</taxon>
        <taxon>Echinozoa</taxon>
        <taxon>Holothuroidea</taxon>
        <taxon>Aspidochirotacea</taxon>
        <taxon>Aspidochirotida</taxon>
        <taxon>Stichopodidae</taxon>
        <taxon>Apostichopus</taxon>
    </lineage>
</organism>
<gene>
    <name evidence="13" type="ORF">BSL78_06305</name>
</gene>
<dbReference type="PANTHER" id="PTHR47772">
    <property type="entry name" value="ZINC FINGER PROTEIN 200"/>
    <property type="match status" value="1"/>
</dbReference>
<dbReference type="FunFam" id="3.30.160.60:FF:002343">
    <property type="entry name" value="Zinc finger protein 33A"/>
    <property type="match status" value="1"/>
</dbReference>
<keyword evidence="5 10" id="KW-0863">Zinc-finger</keyword>
<dbReference type="SUPFAM" id="SSF57667">
    <property type="entry name" value="beta-beta-alpha zinc fingers"/>
    <property type="match status" value="3"/>
</dbReference>
<feature type="domain" description="C2H2-type" evidence="12">
    <location>
        <begin position="128"/>
        <end position="155"/>
    </location>
</feature>
<comment type="caution">
    <text evidence="13">The sequence shown here is derived from an EMBL/GenBank/DDBJ whole genome shotgun (WGS) entry which is preliminary data.</text>
</comment>
<dbReference type="EMBL" id="MRZV01000164">
    <property type="protein sequence ID" value="PIK56774.1"/>
    <property type="molecule type" value="Genomic_DNA"/>
</dbReference>
<reference evidence="13 14" key="1">
    <citation type="journal article" date="2017" name="PLoS Biol.">
        <title>The sea cucumber genome provides insights into morphological evolution and visceral regeneration.</title>
        <authorList>
            <person name="Zhang X."/>
            <person name="Sun L."/>
            <person name="Yuan J."/>
            <person name="Sun Y."/>
            <person name="Gao Y."/>
            <person name="Zhang L."/>
            <person name="Li S."/>
            <person name="Dai H."/>
            <person name="Hamel J.F."/>
            <person name="Liu C."/>
            <person name="Yu Y."/>
            <person name="Liu S."/>
            <person name="Lin W."/>
            <person name="Guo K."/>
            <person name="Jin S."/>
            <person name="Xu P."/>
            <person name="Storey K.B."/>
            <person name="Huan P."/>
            <person name="Zhang T."/>
            <person name="Zhou Y."/>
            <person name="Zhang J."/>
            <person name="Lin C."/>
            <person name="Li X."/>
            <person name="Xing L."/>
            <person name="Huo D."/>
            <person name="Sun M."/>
            <person name="Wang L."/>
            <person name="Mercier A."/>
            <person name="Li F."/>
            <person name="Yang H."/>
            <person name="Xiang J."/>
        </authorList>
    </citation>
    <scope>NUCLEOTIDE SEQUENCE [LARGE SCALE GENOMIC DNA]</scope>
    <source>
        <strain evidence="13">Shaxun</strain>
        <tissue evidence="13">Muscle</tissue>
    </source>
</reference>
<feature type="domain" description="C2H2-type" evidence="12">
    <location>
        <begin position="288"/>
        <end position="315"/>
    </location>
</feature>
<evidence type="ECO:0000256" key="7">
    <source>
        <dbReference type="ARBA" id="ARBA00023015"/>
    </source>
</evidence>
<keyword evidence="14" id="KW-1185">Reference proteome</keyword>
<dbReference type="PROSITE" id="PS00028">
    <property type="entry name" value="ZINC_FINGER_C2H2_1"/>
    <property type="match status" value="4"/>
</dbReference>
<feature type="domain" description="C2H2-type" evidence="12">
    <location>
        <begin position="316"/>
        <end position="339"/>
    </location>
</feature>
<evidence type="ECO:0000256" key="1">
    <source>
        <dbReference type="ARBA" id="ARBA00004123"/>
    </source>
</evidence>
<comment type="subcellular location">
    <subcellularLocation>
        <location evidence="1">Nucleus</location>
    </subcellularLocation>
</comment>
<dbReference type="PANTHER" id="PTHR47772:SF1">
    <property type="entry name" value="ZINC FINGER PROTEIN 200"/>
    <property type="match status" value="1"/>
</dbReference>
<comment type="similarity">
    <text evidence="2">Belongs to the krueppel C2H2-type zinc-finger protein family.</text>
</comment>
<dbReference type="OrthoDB" id="427030at2759"/>
<accession>A0A2G8L956</accession>
<dbReference type="GO" id="GO:0005634">
    <property type="term" value="C:nucleus"/>
    <property type="evidence" value="ECO:0007669"/>
    <property type="project" value="UniProtKB-SubCell"/>
</dbReference>
<feature type="region of interest" description="Disordered" evidence="11">
    <location>
        <begin position="177"/>
        <end position="252"/>
    </location>
</feature>
<evidence type="ECO:0000256" key="4">
    <source>
        <dbReference type="ARBA" id="ARBA00022737"/>
    </source>
</evidence>
<dbReference type="PROSITE" id="PS50157">
    <property type="entry name" value="ZINC_FINGER_C2H2_2"/>
    <property type="match status" value="5"/>
</dbReference>
<sequence length="346" mass="39043">MGHLVPLSPSTFPKDQELVSTSEVLAPIEHPSKDPQMYHTPVQVMTERPRIVSLSRTTGAINISEGRNVNPRKYLQKAPELTNLQGGRTMPKSLPTTTPAFCRHCGKKFMDLIKLKSHELYHAHAGRHPCRYCGKAFPFRGNLRNHERSHTGERPYLCRYCGLRRQILTQQQHYFSGQSPASLDNPNTPFSDHSSLGQPVAESSATLNVDLIANTSNRKTVRRSKAPTSKKKNPAGGPPDDPPDTETTAEGGSDANRFPAFCRYCGKKFSNLVKYRAHEAYHAKEPRFPCRFCGKPSHSKSNMLRHERTHTGEKPFKCRICDRSFTFKENATSHERIHTRGIKLCK</sequence>
<keyword evidence="7" id="KW-0805">Transcription regulation</keyword>
<dbReference type="GO" id="GO:0008270">
    <property type="term" value="F:zinc ion binding"/>
    <property type="evidence" value="ECO:0007669"/>
    <property type="project" value="UniProtKB-KW"/>
</dbReference>
<dbReference type="InterPro" id="IPR050636">
    <property type="entry name" value="C2H2-ZF_domain-containing"/>
</dbReference>
<dbReference type="Gene3D" id="3.30.160.60">
    <property type="entry name" value="Classic Zinc Finger"/>
    <property type="match status" value="4"/>
</dbReference>
<proteinExistence type="inferred from homology"/>
<dbReference type="Pfam" id="PF00096">
    <property type="entry name" value="zf-C2H2"/>
    <property type="match status" value="2"/>
</dbReference>
<dbReference type="STRING" id="307972.A0A2G8L956"/>
<evidence type="ECO:0000259" key="12">
    <source>
        <dbReference type="PROSITE" id="PS50157"/>
    </source>
</evidence>
<dbReference type="AlphaFoldDB" id="A0A2G8L956"/>
<evidence type="ECO:0000256" key="9">
    <source>
        <dbReference type="ARBA" id="ARBA00023242"/>
    </source>
</evidence>
<evidence type="ECO:0000256" key="11">
    <source>
        <dbReference type="SAM" id="MobiDB-lite"/>
    </source>
</evidence>
<name>A0A2G8L956_STIJA</name>
<evidence type="ECO:0000256" key="10">
    <source>
        <dbReference type="PROSITE-ProRule" id="PRU00042"/>
    </source>
</evidence>
<feature type="domain" description="C2H2-type" evidence="12">
    <location>
        <begin position="100"/>
        <end position="129"/>
    </location>
</feature>
<dbReference type="InterPro" id="IPR036236">
    <property type="entry name" value="Znf_C2H2_sf"/>
</dbReference>
<evidence type="ECO:0000313" key="14">
    <source>
        <dbReference type="Proteomes" id="UP000230750"/>
    </source>
</evidence>
<evidence type="ECO:0000313" key="13">
    <source>
        <dbReference type="EMBL" id="PIK56774.1"/>
    </source>
</evidence>
<dbReference type="SMART" id="SM00355">
    <property type="entry name" value="ZnF_C2H2"/>
    <property type="match status" value="5"/>
</dbReference>
<keyword evidence="9" id="KW-0539">Nucleus</keyword>
<protein>
    <submittedName>
        <fullName evidence="13">Putative zinc finger protein</fullName>
    </submittedName>
</protein>
<evidence type="ECO:0000256" key="6">
    <source>
        <dbReference type="ARBA" id="ARBA00022833"/>
    </source>
</evidence>
<keyword evidence="3" id="KW-0479">Metal-binding</keyword>
<keyword evidence="8" id="KW-0804">Transcription</keyword>
<evidence type="ECO:0000256" key="3">
    <source>
        <dbReference type="ARBA" id="ARBA00022723"/>
    </source>
</evidence>
<keyword evidence="6" id="KW-0862">Zinc</keyword>